<dbReference type="Pfam" id="PF11832">
    <property type="entry name" value="DUF3352"/>
    <property type="match status" value="1"/>
</dbReference>
<dbReference type="EMBL" id="LJZR01000002">
    <property type="protein sequence ID" value="KPQ37250.1"/>
    <property type="molecule type" value="Genomic_DNA"/>
</dbReference>
<keyword evidence="2" id="KW-0472">Membrane</keyword>
<feature type="region of interest" description="Disordered" evidence="1">
    <location>
        <begin position="1"/>
        <end position="33"/>
    </location>
</feature>
<feature type="transmembrane region" description="Helical" evidence="2">
    <location>
        <begin position="45"/>
        <end position="64"/>
    </location>
</feature>
<keyword evidence="2" id="KW-1133">Transmembrane helix</keyword>
<sequence length="623" mass="66971">MVQDPTAQDKQQENPGAEPTPGKDAPRSKFTPSFLPRLLKKPPKLLLLSAVLLIGGGTVAYLNFAQRAPRSLLPAGTQLVPQTAIATMTLTTDELTWTKLRQFGTAETQQQFDGLLSAWKDRLFTLNGYSFKRDIKPWIGDRVTLAVLTDKDASGDSASESLGGIDMAAQNLVLVIPIDDPLKAKTLIGEGPKASSITWSDRTYKGVDIKTIESKDGLAIESAVIGSSWLLLSNSQSGIEQAIDTHKGGRSLLDIAGYRKAATRVESPQPPGKNFAQIYLNIPAATQAIAPSSGIGSNRNIIPLQGSQGIVANALIESEGIRFQGTSWLDPKNDLAYSELSNAAGKMPRRLPDDTLIMASGSNLQKFWQGFSESNSSPPFFPNPQNLKAGLLTQTGLDLDEDIMPWAAGEFALGVLPPVQKAVPEQTPSEDSSEESSEPQLAEPGIENAPLLMMVQTNDRQLAESTWAQLDDVMASRYRYQVNTREFEGGSVTEWISPFQGVQFSHGWLPGNVAFFAMGADAVQAIAPTPTRPLAANRLFQTLTSQAPEPNNGHFYLDLTTINSLAGGVFPLPALPEDGPTAAIEAIGMTTVIGDGKASPTDRRTMDYDLYVKLSKAAKPGPL</sequence>
<dbReference type="AlphaFoldDB" id="A0A0N8KNR2"/>
<gene>
    <name evidence="3" type="ORF">HLUCCA11_02120</name>
</gene>
<accession>A0A0N8KNR2</accession>
<dbReference type="Proteomes" id="UP000050465">
    <property type="component" value="Unassembled WGS sequence"/>
</dbReference>
<proteinExistence type="predicted"/>
<name>A0A0N8KNR2_9CYAN</name>
<organism evidence="3 4">
    <name type="scientific">Phormidesmis priestleyi Ana</name>
    <dbReference type="NCBI Taxonomy" id="1666911"/>
    <lineage>
        <taxon>Bacteria</taxon>
        <taxon>Bacillati</taxon>
        <taxon>Cyanobacteriota</taxon>
        <taxon>Cyanophyceae</taxon>
        <taxon>Leptolyngbyales</taxon>
        <taxon>Leptolyngbyaceae</taxon>
        <taxon>Phormidesmis</taxon>
    </lineage>
</organism>
<comment type="caution">
    <text evidence="3">The sequence shown here is derived from an EMBL/GenBank/DDBJ whole genome shotgun (WGS) entry which is preliminary data.</text>
</comment>
<feature type="region of interest" description="Disordered" evidence="1">
    <location>
        <begin position="422"/>
        <end position="448"/>
    </location>
</feature>
<evidence type="ECO:0000256" key="2">
    <source>
        <dbReference type="SAM" id="Phobius"/>
    </source>
</evidence>
<evidence type="ECO:0000256" key="1">
    <source>
        <dbReference type="SAM" id="MobiDB-lite"/>
    </source>
</evidence>
<keyword evidence="2" id="KW-0812">Transmembrane</keyword>
<evidence type="ECO:0000313" key="4">
    <source>
        <dbReference type="Proteomes" id="UP000050465"/>
    </source>
</evidence>
<evidence type="ECO:0008006" key="5">
    <source>
        <dbReference type="Google" id="ProtNLM"/>
    </source>
</evidence>
<dbReference type="STRING" id="1666911.HLUCCA11_02120"/>
<dbReference type="InterPro" id="IPR021787">
    <property type="entry name" value="DUF3352"/>
</dbReference>
<reference evidence="3 4" key="1">
    <citation type="submission" date="2015-09" db="EMBL/GenBank/DDBJ databases">
        <title>Identification and resolution of microdiversity through metagenomic sequencing of parallel consortia.</title>
        <authorList>
            <person name="Nelson W.C."/>
            <person name="Romine M.F."/>
            <person name="Lindemann S.R."/>
        </authorList>
    </citation>
    <scope>NUCLEOTIDE SEQUENCE [LARGE SCALE GENOMIC DNA]</scope>
    <source>
        <strain evidence="3">Ana</strain>
    </source>
</reference>
<evidence type="ECO:0000313" key="3">
    <source>
        <dbReference type="EMBL" id="KPQ37250.1"/>
    </source>
</evidence>
<protein>
    <recommendedName>
        <fullName evidence="5">DUF3352 domain-containing protein</fullName>
    </recommendedName>
</protein>